<dbReference type="EMBL" id="GBRH01201727">
    <property type="protein sequence ID" value="JAD96168.1"/>
    <property type="molecule type" value="Transcribed_RNA"/>
</dbReference>
<proteinExistence type="predicted"/>
<reference evidence="1" key="2">
    <citation type="journal article" date="2015" name="Data Brief">
        <title>Shoot transcriptome of the giant reed, Arundo donax.</title>
        <authorList>
            <person name="Barrero R.A."/>
            <person name="Guerrero F.D."/>
            <person name="Moolhuijzen P."/>
            <person name="Goolsby J.A."/>
            <person name="Tidwell J."/>
            <person name="Bellgard S.E."/>
            <person name="Bellgard M.I."/>
        </authorList>
    </citation>
    <scope>NUCLEOTIDE SEQUENCE</scope>
    <source>
        <tissue evidence="1">Shoot tissue taken approximately 20 cm above the soil surface</tissue>
    </source>
</reference>
<reference evidence="1" key="1">
    <citation type="submission" date="2014-09" db="EMBL/GenBank/DDBJ databases">
        <authorList>
            <person name="Magalhaes I.L.F."/>
            <person name="Oliveira U."/>
            <person name="Santos F.R."/>
            <person name="Vidigal T.H.D.A."/>
            <person name="Brescovit A.D."/>
            <person name="Santos A.J."/>
        </authorList>
    </citation>
    <scope>NUCLEOTIDE SEQUENCE</scope>
    <source>
        <tissue evidence="1">Shoot tissue taken approximately 20 cm above the soil surface</tissue>
    </source>
</reference>
<dbReference type="AlphaFoldDB" id="A0A0A9EAX0"/>
<name>A0A0A9EAX0_ARUDO</name>
<organism evidence="1">
    <name type="scientific">Arundo donax</name>
    <name type="common">Giant reed</name>
    <name type="synonym">Donax arundinaceus</name>
    <dbReference type="NCBI Taxonomy" id="35708"/>
    <lineage>
        <taxon>Eukaryota</taxon>
        <taxon>Viridiplantae</taxon>
        <taxon>Streptophyta</taxon>
        <taxon>Embryophyta</taxon>
        <taxon>Tracheophyta</taxon>
        <taxon>Spermatophyta</taxon>
        <taxon>Magnoliopsida</taxon>
        <taxon>Liliopsida</taxon>
        <taxon>Poales</taxon>
        <taxon>Poaceae</taxon>
        <taxon>PACMAD clade</taxon>
        <taxon>Arundinoideae</taxon>
        <taxon>Arundineae</taxon>
        <taxon>Arundo</taxon>
    </lineage>
</organism>
<protein>
    <submittedName>
        <fullName evidence="1">Uncharacterized protein</fullName>
    </submittedName>
</protein>
<accession>A0A0A9EAX0</accession>
<sequence>MPLSTATPGPVDLSVRNVFPRAALYPHPPHFLVWRFCCCFSELHRAC</sequence>
<evidence type="ECO:0000313" key="1">
    <source>
        <dbReference type="EMBL" id="JAD96168.1"/>
    </source>
</evidence>